<keyword evidence="1" id="KW-0472">Membrane</keyword>
<feature type="transmembrane region" description="Helical" evidence="1">
    <location>
        <begin position="85"/>
        <end position="101"/>
    </location>
</feature>
<accession>A0A6C0L969</accession>
<keyword evidence="1" id="KW-0812">Transmembrane</keyword>
<name>A0A6C0L969_9ZZZZ</name>
<proteinExistence type="predicted"/>
<evidence type="ECO:0000313" key="2">
    <source>
        <dbReference type="EMBL" id="QHU26957.1"/>
    </source>
</evidence>
<feature type="transmembrane region" description="Helical" evidence="1">
    <location>
        <begin position="31"/>
        <end position="49"/>
    </location>
</feature>
<sequence>MVNRFDYVFSYWIFIWYILFEMGFNRYNPKIGIIIGLIDNIALLFLMIYFSNSLINIFLFCIINFFIKVIPLWRLRNTDYKISDCYALIGLFVVYIGWLYINNVDIIKLLRERYDKLKNNNSFGPFMYYMKNIL</sequence>
<protein>
    <submittedName>
        <fullName evidence="2">Uncharacterized protein</fullName>
    </submittedName>
</protein>
<organism evidence="2">
    <name type="scientific">viral metagenome</name>
    <dbReference type="NCBI Taxonomy" id="1070528"/>
    <lineage>
        <taxon>unclassified sequences</taxon>
        <taxon>metagenomes</taxon>
        <taxon>organismal metagenomes</taxon>
    </lineage>
</organism>
<feature type="transmembrane region" description="Helical" evidence="1">
    <location>
        <begin position="55"/>
        <end position="73"/>
    </location>
</feature>
<feature type="transmembrane region" description="Helical" evidence="1">
    <location>
        <begin position="6"/>
        <end position="24"/>
    </location>
</feature>
<reference evidence="2" key="1">
    <citation type="journal article" date="2020" name="Nature">
        <title>Giant virus diversity and host interactions through global metagenomics.</title>
        <authorList>
            <person name="Schulz F."/>
            <person name="Roux S."/>
            <person name="Paez-Espino D."/>
            <person name="Jungbluth S."/>
            <person name="Walsh D.A."/>
            <person name="Denef V.J."/>
            <person name="McMahon K.D."/>
            <person name="Konstantinidis K.T."/>
            <person name="Eloe-Fadrosh E.A."/>
            <person name="Kyrpides N.C."/>
            <person name="Woyke T."/>
        </authorList>
    </citation>
    <scope>NUCLEOTIDE SEQUENCE</scope>
    <source>
        <strain evidence="2">GVMAG-M-3300027759-42</strain>
    </source>
</reference>
<evidence type="ECO:0000256" key="1">
    <source>
        <dbReference type="SAM" id="Phobius"/>
    </source>
</evidence>
<keyword evidence="1" id="KW-1133">Transmembrane helix</keyword>
<dbReference type="EMBL" id="MN740446">
    <property type="protein sequence ID" value="QHU26957.1"/>
    <property type="molecule type" value="Genomic_DNA"/>
</dbReference>
<dbReference type="AlphaFoldDB" id="A0A6C0L969"/>